<keyword evidence="2" id="KW-0472">Membrane</keyword>
<sequence>MIPRKEQSKGTKNQLTVKSIKAIKSASCSSLDRISLTSSLEEYASALAKGASGEDPADENESLGRGRLLSVTRFEILTGNLETPQCATIVKVTGPSPSPAASGQKEKKQRRHLLSRFNIRRWKTKSAVEPGDRSKGVIMTQAGQARLRKKDRGHGRQRMVVSDDLTHKVKFAVDDPEIAKTRVEAVDRDCQLEKSTTKTSTPPQTNTTEKRTGGFNESKVHLKHTDNRKEELSHFAEHASPTDRRYLVQENHIGPFSAELSQSLDGGLSDLKHLEIQLKKLAQPSQSTTDLDLSQRVLEIETSLGLRVSHSMDDISEPMGASLSQTNDAGSDQPPREGFLWRVLGRASQRWPALLHIVPIQNNQSGMRGFGVRKGQQVRALYRVSGQVIVETETNHLACIPYECCRISRKYYGPDSQLVQLCYTQLYVPVPDLPASVGKQSSTTSANSAPSPARRLLIHTPIEMVAIQDNYDRLPLGEINVDAGDKLRVLYCDEKRVYAVKESGEAGLIARNFCRLTRKSEKMYQQWVELTRSPFQADYPVKFGVQPPLFLFDGTLSELKEVRSKPTTPEAHRKLRVTAAQEDTKGANINGSVQPPVQGSPKRGAQKHHKPPPPTPPGKPSEKTPVSPLTQTGLRSPMSPVRQLSGLRQRTLSPTTAESPARSLPPSPPSPFKRSGLTSPLKSSSSPSNLRGEETHFISPPAHGRDTQQQPFSYSGKLMTVVRNYRPDLSNGESTIRKGLRVRVVRSSPDGRSLRVATKTGTQFDIPVSHLCISRKNSEPSPFRNEASHEVTLVTSSNPPEYLHDTSSEQSFKRKLLMSPPVPNLPLECGKIMTVIRNFVPSPDDPMVTIRRGLRVKILGGQDDQVKVVTKTGTMFSIPRSYLRLSHKNSDASAFAAVDANTKSPPTSPHTRRLLNSPEATELNGTFTGKAPNQSPHSSPSVKKNVVFFLPSIPRLHPHHAMVLAKRQFVVPREQFLMLTLLVGDIVSIARAAKYLSFVEWYIFTCRCFFFFGAFLYSACARNTLCSSTHTGS</sequence>
<protein>
    <submittedName>
        <fullName evidence="3">Uncharacterized protein</fullName>
    </submittedName>
</protein>
<feature type="compositionally biased region" description="Polar residues" evidence="1">
    <location>
        <begin position="587"/>
        <end position="597"/>
    </location>
</feature>
<feature type="region of interest" description="Disordered" evidence="1">
    <location>
        <begin position="193"/>
        <end position="214"/>
    </location>
</feature>
<reference evidence="3" key="1">
    <citation type="submission" date="2023-03" db="EMBL/GenBank/DDBJ databases">
        <authorList>
            <person name="Steffen K."/>
            <person name="Cardenas P."/>
        </authorList>
    </citation>
    <scope>NUCLEOTIDE SEQUENCE</scope>
</reference>
<keyword evidence="2" id="KW-1133">Transmembrane helix</keyword>
<dbReference type="Proteomes" id="UP001174909">
    <property type="component" value="Unassembled WGS sequence"/>
</dbReference>
<feature type="compositionally biased region" description="Polar residues" evidence="1">
    <location>
        <begin position="646"/>
        <end position="658"/>
    </location>
</feature>
<feature type="region of interest" description="Disordered" evidence="1">
    <location>
        <begin position="899"/>
        <end position="919"/>
    </location>
</feature>
<keyword evidence="2" id="KW-0812">Transmembrane</keyword>
<name>A0AA35WUG6_GEOBA</name>
<feature type="compositionally biased region" description="Low complexity" evidence="1">
    <location>
        <begin position="197"/>
        <end position="207"/>
    </location>
</feature>
<accession>A0AA35WUG6</accession>
<dbReference type="AlphaFoldDB" id="A0AA35WUG6"/>
<comment type="caution">
    <text evidence="3">The sequence shown here is derived from an EMBL/GenBank/DDBJ whole genome shotgun (WGS) entry which is preliminary data.</text>
</comment>
<feature type="region of interest" description="Disordered" evidence="1">
    <location>
        <begin position="579"/>
        <end position="714"/>
    </location>
</feature>
<evidence type="ECO:0000313" key="3">
    <source>
        <dbReference type="EMBL" id="CAI8027130.1"/>
    </source>
</evidence>
<organism evidence="3 4">
    <name type="scientific">Geodia barretti</name>
    <name type="common">Barrett's horny sponge</name>
    <dbReference type="NCBI Taxonomy" id="519541"/>
    <lineage>
        <taxon>Eukaryota</taxon>
        <taxon>Metazoa</taxon>
        <taxon>Porifera</taxon>
        <taxon>Demospongiae</taxon>
        <taxon>Heteroscleromorpha</taxon>
        <taxon>Tetractinellida</taxon>
        <taxon>Astrophorina</taxon>
        <taxon>Geodiidae</taxon>
        <taxon>Geodia</taxon>
    </lineage>
</organism>
<keyword evidence="4" id="KW-1185">Reference proteome</keyword>
<evidence type="ECO:0000313" key="4">
    <source>
        <dbReference type="Proteomes" id="UP001174909"/>
    </source>
</evidence>
<feature type="compositionally biased region" description="Low complexity" evidence="1">
    <location>
        <begin position="675"/>
        <end position="688"/>
    </location>
</feature>
<proteinExistence type="predicted"/>
<feature type="transmembrane region" description="Helical" evidence="2">
    <location>
        <begin position="1001"/>
        <end position="1020"/>
    </location>
</feature>
<evidence type="ECO:0000256" key="1">
    <source>
        <dbReference type="SAM" id="MobiDB-lite"/>
    </source>
</evidence>
<dbReference type="EMBL" id="CASHTH010002259">
    <property type="protein sequence ID" value="CAI8027130.1"/>
    <property type="molecule type" value="Genomic_DNA"/>
</dbReference>
<gene>
    <name evidence="3" type="ORF">GBAR_LOCUS15532</name>
</gene>
<evidence type="ECO:0000256" key="2">
    <source>
        <dbReference type="SAM" id="Phobius"/>
    </source>
</evidence>